<evidence type="ECO:0000313" key="2">
    <source>
        <dbReference type="Proteomes" id="UP000271098"/>
    </source>
</evidence>
<sequence>MEIESPFDRFLGGEEILRKFMHGELVTDRQFSFSRGKCFFDLPMVGFLRHSN</sequence>
<gene>
    <name evidence="1" type="ORF">GPUH_LOCUS26052</name>
</gene>
<reference evidence="1 2" key="1">
    <citation type="submission" date="2018-11" db="EMBL/GenBank/DDBJ databases">
        <authorList>
            <consortium name="Pathogen Informatics"/>
        </authorList>
    </citation>
    <scope>NUCLEOTIDE SEQUENCE [LARGE SCALE GENOMIC DNA]</scope>
</reference>
<keyword evidence="2" id="KW-1185">Reference proteome</keyword>
<dbReference type="EMBL" id="UYRT01108334">
    <property type="protein sequence ID" value="VDN45037.1"/>
    <property type="molecule type" value="Genomic_DNA"/>
</dbReference>
<dbReference type="Proteomes" id="UP000271098">
    <property type="component" value="Unassembled WGS sequence"/>
</dbReference>
<dbReference type="AlphaFoldDB" id="A0A3P7PJX0"/>
<name>A0A3P7PJX0_9BILA</name>
<organism evidence="1 2">
    <name type="scientific">Gongylonema pulchrum</name>
    <dbReference type="NCBI Taxonomy" id="637853"/>
    <lineage>
        <taxon>Eukaryota</taxon>
        <taxon>Metazoa</taxon>
        <taxon>Ecdysozoa</taxon>
        <taxon>Nematoda</taxon>
        <taxon>Chromadorea</taxon>
        <taxon>Rhabditida</taxon>
        <taxon>Spirurina</taxon>
        <taxon>Spiruromorpha</taxon>
        <taxon>Spiruroidea</taxon>
        <taxon>Gongylonematidae</taxon>
        <taxon>Gongylonema</taxon>
    </lineage>
</organism>
<protein>
    <submittedName>
        <fullName evidence="1">Uncharacterized protein</fullName>
    </submittedName>
</protein>
<proteinExistence type="predicted"/>
<accession>A0A3P7PJX0</accession>
<evidence type="ECO:0000313" key="1">
    <source>
        <dbReference type="EMBL" id="VDN45037.1"/>
    </source>
</evidence>